<dbReference type="CDD" id="cd14014">
    <property type="entry name" value="STKc_PknB_like"/>
    <property type="match status" value="1"/>
</dbReference>
<dbReference type="PANTHER" id="PTHR30290">
    <property type="entry name" value="PERIPLASMIC BINDING COMPONENT OF ABC TRANSPORTER"/>
    <property type="match status" value="1"/>
</dbReference>
<dbReference type="PROSITE" id="PS00107">
    <property type="entry name" value="PROTEIN_KINASE_ATP"/>
    <property type="match status" value="1"/>
</dbReference>
<dbReference type="Gene3D" id="3.30.200.20">
    <property type="entry name" value="Phosphorylase Kinase, domain 1"/>
    <property type="match status" value="1"/>
</dbReference>
<evidence type="ECO:0000256" key="3">
    <source>
        <dbReference type="ARBA" id="ARBA00022729"/>
    </source>
</evidence>
<evidence type="ECO:0000313" key="11">
    <source>
        <dbReference type="Proteomes" id="UP001183246"/>
    </source>
</evidence>
<evidence type="ECO:0000256" key="7">
    <source>
        <dbReference type="SAM" id="MobiDB-lite"/>
    </source>
</evidence>
<evidence type="ECO:0000313" key="10">
    <source>
        <dbReference type="EMBL" id="MDT0347471.1"/>
    </source>
</evidence>
<dbReference type="Proteomes" id="UP001183246">
    <property type="component" value="Unassembled WGS sequence"/>
</dbReference>
<comment type="caution">
    <text evidence="10">The sequence shown here is derived from an EMBL/GenBank/DDBJ whole genome shotgun (WGS) entry which is preliminary data.</text>
</comment>
<keyword evidence="8" id="KW-1133">Transmembrane helix</keyword>
<keyword evidence="3" id="KW-0732">Signal</keyword>
<feature type="compositionally biased region" description="Pro residues" evidence="7">
    <location>
        <begin position="351"/>
        <end position="368"/>
    </location>
</feature>
<dbReference type="Pfam" id="PF00496">
    <property type="entry name" value="SBP_bac_5"/>
    <property type="match status" value="1"/>
</dbReference>
<comment type="similarity">
    <text evidence="1">Belongs to the bacterial solute-binding protein 5 family.</text>
</comment>
<reference evidence="11" key="1">
    <citation type="submission" date="2023-07" db="EMBL/GenBank/DDBJ databases">
        <title>30 novel species of actinomycetes from the DSMZ collection.</title>
        <authorList>
            <person name="Nouioui I."/>
        </authorList>
    </citation>
    <scope>NUCLEOTIDE SEQUENCE [LARGE SCALE GENOMIC DNA]</scope>
    <source>
        <strain evidence="11">DSM 44938</strain>
    </source>
</reference>
<dbReference type="InterPro" id="IPR000914">
    <property type="entry name" value="SBP_5_dom"/>
</dbReference>
<name>A0ABU2N0P6_9ACTN</name>
<dbReference type="SUPFAM" id="SSF56112">
    <property type="entry name" value="Protein kinase-like (PK-like)"/>
    <property type="match status" value="1"/>
</dbReference>
<feature type="region of interest" description="Disordered" evidence="7">
    <location>
        <begin position="403"/>
        <end position="423"/>
    </location>
</feature>
<keyword evidence="2" id="KW-0813">Transport</keyword>
<evidence type="ECO:0000256" key="5">
    <source>
        <dbReference type="ARBA" id="ARBA00022840"/>
    </source>
</evidence>
<dbReference type="PROSITE" id="PS50011">
    <property type="entry name" value="PROTEIN_KINASE_DOM"/>
    <property type="match status" value="1"/>
</dbReference>
<evidence type="ECO:0000256" key="8">
    <source>
        <dbReference type="SAM" id="Phobius"/>
    </source>
</evidence>
<evidence type="ECO:0000259" key="9">
    <source>
        <dbReference type="PROSITE" id="PS50011"/>
    </source>
</evidence>
<dbReference type="SMART" id="SM00220">
    <property type="entry name" value="S_TKc"/>
    <property type="match status" value="1"/>
</dbReference>
<dbReference type="SUPFAM" id="SSF53850">
    <property type="entry name" value="Periplasmic binding protein-like II"/>
    <property type="match status" value="1"/>
</dbReference>
<proteinExistence type="inferred from homology"/>
<feature type="region of interest" description="Disordered" evidence="7">
    <location>
        <begin position="298"/>
        <end position="368"/>
    </location>
</feature>
<dbReference type="InterPro" id="IPR039424">
    <property type="entry name" value="SBP_5"/>
</dbReference>
<dbReference type="PROSITE" id="PS00108">
    <property type="entry name" value="PROTEIN_KINASE_ST"/>
    <property type="match status" value="1"/>
</dbReference>
<keyword evidence="8" id="KW-0812">Transmembrane</keyword>
<organism evidence="10 11">
    <name type="scientific">Streptomyces litchfieldiae</name>
    <dbReference type="NCBI Taxonomy" id="3075543"/>
    <lineage>
        <taxon>Bacteria</taxon>
        <taxon>Bacillati</taxon>
        <taxon>Actinomycetota</taxon>
        <taxon>Actinomycetes</taxon>
        <taxon>Kitasatosporales</taxon>
        <taxon>Streptomycetaceae</taxon>
        <taxon>Streptomyces</taxon>
    </lineage>
</organism>
<dbReference type="Gene3D" id="3.90.76.10">
    <property type="entry name" value="Dipeptide-binding Protein, Domain 1"/>
    <property type="match status" value="1"/>
</dbReference>
<dbReference type="InterPro" id="IPR000719">
    <property type="entry name" value="Prot_kinase_dom"/>
</dbReference>
<evidence type="ECO:0000256" key="2">
    <source>
        <dbReference type="ARBA" id="ARBA00022448"/>
    </source>
</evidence>
<dbReference type="Pfam" id="PF00069">
    <property type="entry name" value="Pkinase"/>
    <property type="match status" value="1"/>
</dbReference>
<keyword evidence="4 6" id="KW-0547">Nucleotide-binding</keyword>
<accession>A0ABU2N0P6</accession>
<dbReference type="InterPro" id="IPR008271">
    <property type="entry name" value="Ser/Thr_kinase_AS"/>
</dbReference>
<dbReference type="Gene3D" id="3.40.190.10">
    <property type="entry name" value="Periplasmic binding protein-like II"/>
    <property type="match status" value="1"/>
</dbReference>
<evidence type="ECO:0000256" key="1">
    <source>
        <dbReference type="ARBA" id="ARBA00005695"/>
    </source>
</evidence>
<evidence type="ECO:0000256" key="4">
    <source>
        <dbReference type="ARBA" id="ARBA00022741"/>
    </source>
</evidence>
<feature type="domain" description="Protein kinase" evidence="9">
    <location>
        <begin position="18"/>
        <end position="287"/>
    </location>
</feature>
<sequence length="939" mass="99725">MTGFRELDASDPPSIGRYRILARLGAGGMGRVYLGRSPGGRAVAVKVVRPELADDPGFRARFAREVAAARRVNSFFTAGVVEADTDGTPAWLATAYVPGLSLAEALARHGPWPQSSVSALGAALGEALGAIHEAGVVHRDLKPSNVLIAADGPRVIDFGISVAAEAASALTQTGMVVGTPGFMAPEQVRGDPVGPAVDVFALGAVLVYAASGQGPFGTGSAHVVNYRAVYEPPRLDGLSPGLRALVEPCLAKNAADRPTVPVLLERLADAAGEEPVGARALVESAWLPDSLARTVLLRRQTPLPPVPEKVPPGRPAAETPPSPTTAPDPRPEPTPGDAPGPHAAHTQTSPAQPPEPPAVGPAPPPAPAPRRRLAAVLIPAGAALLAVIVLLIVVLPNGDGTGEGGSSGDGGSPGGGEALGGDETFVFGTAGDPTALDPSLASDDETFRVTRQVFETLLKHEPGGTELVGGLAESWESNEAGTAWTFHLRDGVTFHDGGELTGDVVCQNFDRWHNWSGTYQDVAVSYYWQMVFGGFAENGSEDIPEPDYAGCTAPDELTAVIEVARPSANLPGGFSLSSFGIHSPDSLEEMESQQATGEDVDITYPEYSREPGVLAGTGPFRLTDWDRDSGEVTLERFAGYWGDQAGVRELVFRTIPEEDARRQALEAGTIDGYDRVAPGDVPTLLDADFQMPTRDVFNIFYLGFTQEENEALGDLRVRRAIAHAIDRQSLVDTRLPEGSVVATQFVPDTVAGHSEDVTTYEYDTDRARDLLAQAGQENLTVEFCYPTDVTRPYMPDPEGIHERLSEDLEAAGITVEANPMVWNPTYIDTVSEGGCDLRLLGWTGDFNDGFNFLGAWFNGYSEEWGFRHPELFDLMERAGTEPDVSTRTRLCEDVNELVMEILPGLPISSSPPAIAFSPDVNPPTVSPLSHENFAEISFT</sequence>
<keyword evidence="11" id="KW-1185">Reference proteome</keyword>
<dbReference type="PANTHER" id="PTHR30290:SF9">
    <property type="entry name" value="OLIGOPEPTIDE-BINDING PROTEIN APPA"/>
    <property type="match status" value="1"/>
</dbReference>
<dbReference type="RefSeq" id="WP_311708597.1">
    <property type="nucleotide sequence ID" value="NZ_JAVREL010000033.1"/>
</dbReference>
<keyword evidence="5 6" id="KW-0067">ATP-binding</keyword>
<evidence type="ECO:0000256" key="6">
    <source>
        <dbReference type="PROSITE-ProRule" id="PRU10141"/>
    </source>
</evidence>
<feature type="compositionally biased region" description="Gly residues" evidence="7">
    <location>
        <begin position="403"/>
        <end position="419"/>
    </location>
</feature>
<feature type="transmembrane region" description="Helical" evidence="8">
    <location>
        <begin position="373"/>
        <end position="395"/>
    </location>
</feature>
<keyword evidence="8" id="KW-0472">Membrane</keyword>
<gene>
    <name evidence="10" type="ORF">RM590_33615</name>
</gene>
<dbReference type="CDD" id="cd08493">
    <property type="entry name" value="PBP2_DppA_like"/>
    <property type="match status" value="1"/>
</dbReference>
<dbReference type="Gene3D" id="3.10.105.10">
    <property type="entry name" value="Dipeptide-binding Protein, Domain 3"/>
    <property type="match status" value="1"/>
</dbReference>
<dbReference type="EMBL" id="JAVREL010000033">
    <property type="protein sequence ID" value="MDT0347471.1"/>
    <property type="molecule type" value="Genomic_DNA"/>
</dbReference>
<protein>
    <submittedName>
        <fullName evidence="10">ABC transporter substrate-binding protein</fullName>
    </submittedName>
</protein>
<feature type="compositionally biased region" description="Pro residues" evidence="7">
    <location>
        <begin position="302"/>
        <end position="338"/>
    </location>
</feature>
<feature type="binding site" evidence="6">
    <location>
        <position position="46"/>
    </location>
    <ligand>
        <name>ATP</name>
        <dbReference type="ChEBI" id="CHEBI:30616"/>
    </ligand>
</feature>
<dbReference type="Gene3D" id="1.10.510.10">
    <property type="entry name" value="Transferase(Phosphotransferase) domain 1"/>
    <property type="match status" value="1"/>
</dbReference>
<dbReference type="InterPro" id="IPR017441">
    <property type="entry name" value="Protein_kinase_ATP_BS"/>
</dbReference>
<dbReference type="InterPro" id="IPR011009">
    <property type="entry name" value="Kinase-like_dom_sf"/>
</dbReference>